<dbReference type="SUPFAM" id="SSF48208">
    <property type="entry name" value="Six-hairpin glycosidases"/>
    <property type="match status" value="1"/>
</dbReference>
<dbReference type="Proteomes" id="UP001216253">
    <property type="component" value="Unassembled WGS sequence"/>
</dbReference>
<feature type="domain" description="Glycosyltransferase 2-like" evidence="6">
    <location>
        <begin position="527"/>
        <end position="751"/>
    </location>
</feature>
<feature type="transmembrane region" description="Helical" evidence="3">
    <location>
        <begin position="787"/>
        <end position="810"/>
    </location>
</feature>
<evidence type="ECO:0000259" key="7">
    <source>
        <dbReference type="Pfam" id="PF17167"/>
    </source>
</evidence>
<protein>
    <submittedName>
        <fullName evidence="8">Glucoamylase family protein</fullName>
    </submittedName>
</protein>
<dbReference type="RefSeq" id="WP_275229770.1">
    <property type="nucleotide sequence ID" value="NZ_JARESE010000062.1"/>
</dbReference>
<dbReference type="InterPro" id="IPR037018">
    <property type="entry name" value="GH65_N"/>
</dbReference>
<keyword evidence="3" id="KW-1133">Transmembrane helix</keyword>
<feature type="transmembrane region" description="Helical" evidence="3">
    <location>
        <begin position="720"/>
        <end position="737"/>
    </location>
</feature>
<keyword evidence="3" id="KW-0472">Membrane</keyword>
<keyword evidence="9" id="KW-1185">Reference proteome</keyword>
<organism evidence="8 9">
    <name type="scientific">Novosphingobium album</name>
    <name type="common">ex Liu et al. 2023</name>
    <dbReference type="NCBI Taxonomy" id="3031130"/>
    <lineage>
        <taxon>Bacteria</taxon>
        <taxon>Pseudomonadati</taxon>
        <taxon>Pseudomonadota</taxon>
        <taxon>Alphaproteobacteria</taxon>
        <taxon>Sphingomonadales</taxon>
        <taxon>Sphingomonadaceae</taxon>
        <taxon>Novosphingobium</taxon>
    </lineage>
</organism>
<keyword evidence="3" id="KW-0812">Transmembrane</keyword>
<dbReference type="Gene3D" id="1.50.10.140">
    <property type="match status" value="2"/>
</dbReference>
<dbReference type="InterPro" id="IPR037824">
    <property type="entry name" value="GH94N_2_NdvB"/>
</dbReference>
<dbReference type="PANTHER" id="PTHR37469:SF2">
    <property type="entry name" value="CELLOBIONIC ACID PHOSPHORYLASE"/>
    <property type="match status" value="1"/>
</dbReference>
<evidence type="ECO:0000256" key="2">
    <source>
        <dbReference type="ARBA" id="ARBA00022679"/>
    </source>
</evidence>
<feature type="domain" description="Glycosyl hydrolase 94 catalytic" evidence="7">
    <location>
        <begin position="2296"/>
        <end position="2718"/>
    </location>
</feature>
<gene>
    <name evidence="8" type="ORF">PYV00_18470</name>
</gene>
<dbReference type="PANTHER" id="PTHR37469">
    <property type="entry name" value="CELLOBIONIC ACID PHOSPHORYLASE-RELATED"/>
    <property type="match status" value="1"/>
</dbReference>
<dbReference type="Gene3D" id="2.70.98.40">
    <property type="entry name" value="Glycoside hydrolase, family 65, N-terminal domain"/>
    <property type="match status" value="2"/>
</dbReference>
<sequence>MDYGASDPVAGHAWETGKAHAPLRGAGPPRPIAIWQRIERIGQWLRDALDAAAVAEPSAATAAEWLLDNGYQVQRAALLIKQDLPPGFYRKLCVLASASAPREPRVLALAHDLLHATHFQLSRESVLAYLEGYQEHDPLDIAELWALPAMLRIACIERLVAGFAEVFPTVPAPLEVSTCCEAYLTSCEPIECVSRAIANLGVISNISWKDVFDASSHVERSLRRDPAGTYPAMDFDTRDAYRRAVERLAERSAASEVLVAQSAVSLATKSRNMPLGHVGYWLVGPGALELERTLGAVPPRALRLARWLKRHPGGAYTWALFLCGLAGLVLPGAYLAAHHAAPMQWLLGLALSALPATVLSVTLVNWLVTLAVPPRRLAKLDFSKGIDAAWPTLVVMPVIVGEVEEAPALLARLEAHRLANPDARAFVLLSDPADAREERTAGDERLEAALCQGIEALNHRHGARAGQPSFCLLHRARSFNPAQDCWMAWERKRGKLEQFNHFLLSGEATAFPVTSGPIGQLAGARLVVTADADTRLPPGSVARLAGALAHPLNRPVFDASGRVVSGYTVLQPRVEIAPHGSDSLFARLFGGDTAIDIYSRAVSDVYQDLVGTGNFVGKGIYDVAGFARSVQGRIPENYLLSHDLWEGLHGRAGLASDIIVYESFPASYGEYARRWHRWVRGDWQLLPWLFGRVPGPDGTRLKNRLTLFDRLRIWDNMRRSLVPASVLVLLLGGWFILPGQALFWTLLALLVPGAWLFTDLVTGLARGRRRGVLTGTLNQAGEHLGRWTLQIAFLLSDTAIALHAIGITMLRMRRRRHLLEWTSAAHVSRKFAGADRRGGQWRETWPSPLAALLMLSLFAFDPRALPVAAPLMCLWLAAPAIAAWTGRARTPPPAQLDAAARAFLRRVARRSWLFFETYVRPEDNWLPPDNHQEEPVEATAHRTSPTNIGMMVLSALSAWRLGHIGSAELNERMRAMFASLDRLERWQGHFLNWYDTTSLASLEPRYVSTVDSGNLAVSLVVLAEGCRRIARSPAFASERWDGLDDCLAVLAEALAEGGYEDGVQARIAALTAEMRAARAEPLRWPALLDHGLSEIAILRDELARLLDRSPARSSRVLRNLRNWIERSEHQFKDCRRDLETLLPWLPGLAAAPPECRAMALRLAATLSPLEPLCGCARLARAAEALRAELDGDAHDAVARAWLADMAASARRGLARWRRLERSLERLADHAAAMAEGMEFGPLYDPDRKLFHIGYDVSTQRIDSHFYDLLASEARLASYFAIAKQDVPPEHWFHLGRPIVKHRHELALVSWNGSMFEYLMPALFLRSDPATLLGESERSAVASQRRYGARQGVPWGISESGFASVGADGSWRYRAFGVPELGLRRGLTEDLVIAPYATALALAADPAASVANLRRLVGVGATGCFGFYEALDFTPERRREQGVPTPVQSFMAHHQGMTIAAIANALCGNMLVDWFHADARVRTVDLLLNERIPWELPPELERLDHVAAPAIDSAGLPRPQPWEVDDPASLAIHLLGNGRLSARIAADGADDLSWKDQALTRPAGADHDIGHFFYLREPGTGLAWSPAPAPLGGGEDRHTIFHAHKIEYRCGVQGISTSLEVLVSPSEDVEIRRLRLVNTSAEQRILEFASHAEIALAPAGEWQRHPAFARLFVEAGTYPELDALLFARRPREPGALAPVLMQRLVTSDDAVRLTGWEVARARSRARLGLTRDFPRFSGPAGPRARFPLDPAAAFQAEVTLAPHGEVELALVTTVAASREEAIELARRYGSMGSLDWAEQDAAERAARDLHALGLAPARLPDAQLLLTALIGCPSPRNPGLGDNDREDLWALGLSGDCPLLLMELSGDFDGAELRFLLAAHRLWGWRGAAIDLVLLHPGLPGYVEPLRERMLDIVRQTGSEYLVGERGGVHIVGSEHVEERRLAALRIAATATIADRAGPIAQQLAARRDEFAPGPPFLPAGRAAMTQAATRPPDRAETLRFANGLGSFTRAGDYRIALEAMRATPAPWANVLANPGFGSIVTEAGLGFTFAGNSGENRLTPWHNDALSDRQGEALYLRDEETGEVWSVTPLPAGRDAACRIEHGLGGTRWWRDDRDLDQELHCFVARDDPVKIVRLRLTDRSGLSRRVTATCFVDWLLGAIAGEPAPFRASWYRTDLQTIFARNRWQRDFHGQIAFLSASGAPHSLTTSRRDFLGPRPDWQRPAGLAAWDLGNRTENAGADAAAALQLHLDIPAHGSAEVAFLLGQAEGEDGVADLIARWRDSGRIAAEPARLAEAWERRCDAVEVTTPDPAFDLMVNRWLPYQTVSSRLFARAGFHQASGAFGFRDQLQDVLALLLADPALARDQILRAAAHQFAQGDVLHWWHPPGGKGVRTRCSDDLLWLPHAAARYVVATGDVALLDEPVPFLDAAELRDDERDRFAQFPTADGASLFEHCLRAFDRAWRLGEHGLPLIGDGDWNDGMNRVGSGGKGESVWLGWFMAATIREFARMCDGLGRGSFTGHWLPRADQLVAAIERHGWDGDWYVRAFDDQGRPWGSRDNDECRIDSLAQSWSVIAGGGTDERARRAIDSAFAHLVRPDDRIVRLLDPPFDTSPRDPGYIKAYPPGIRENGGQYSHASAWLGIACAMLGDGARAKEVFDRINPIRHAGSSGEAAIYGIEPYVVAGDIGAGEDRLGRGGWSWYTGAAAWTWRLAVEHILGLRLEGGQLALSPCLPPDWPGFTAKLRGAGVIEVTVKRGPGTGLRVDGASDAGSTFAFPGKGRTRKVELMMAESCPVGEASPV</sequence>
<feature type="transmembrane region" description="Helical" evidence="3">
    <location>
        <begin position="315"/>
        <end position="337"/>
    </location>
</feature>
<dbReference type="InterPro" id="IPR010383">
    <property type="entry name" value="Glyco_hydrolase_94_b-supersand"/>
</dbReference>
<evidence type="ECO:0000256" key="1">
    <source>
        <dbReference type="ARBA" id="ARBA00022676"/>
    </source>
</evidence>
<keyword evidence="2" id="KW-0808">Transferase</keyword>
<feature type="domain" description="Glycoamylase-like" evidence="5">
    <location>
        <begin position="1265"/>
        <end position="1475"/>
    </location>
</feature>
<dbReference type="InterPro" id="IPR001173">
    <property type="entry name" value="Glyco_trans_2-like"/>
</dbReference>
<dbReference type="Pfam" id="PF17167">
    <property type="entry name" value="Glyco_hydro_94"/>
    <property type="match status" value="1"/>
</dbReference>
<evidence type="ECO:0000259" key="6">
    <source>
        <dbReference type="Pfam" id="PF13632"/>
    </source>
</evidence>
<keyword evidence="1" id="KW-0328">Glycosyltransferase</keyword>
<feature type="transmembrane region" description="Helical" evidence="3">
    <location>
        <begin position="343"/>
        <end position="368"/>
    </location>
</feature>
<dbReference type="InterPro" id="IPR012341">
    <property type="entry name" value="6hp_glycosidase-like_sf"/>
</dbReference>
<dbReference type="SUPFAM" id="SSF74650">
    <property type="entry name" value="Galactose mutarotase-like"/>
    <property type="match status" value="2"/>
</dbReference>
<accession>A0ABT5WUV2</accession>
<dbReference type="EMBL" id="JARESE010000062">
    <property type="protein sequence ID" value="MDE8653686.1"/>
    <property type="molecule type" value="Genomic_DNA"/>
</dbReference>
<dbReference type="Pfam" id="PF06165">
    <property type="entry name" value="GH94_b-supersand"/>
    <property type="match status" value="2"/>
</dbReference>
<dbReference type="CDD" id="cd11756">
    <property type="entry name" value="GH94N_ChvB_NdvB_1_like"/>
    <property type="match status" value="1"/>
</dbReference>
<name>A0ABT5WUV2_9SPHN</name>
<feature type="domain" description="Glycosyl hydrolase 94 supersandwich" evidence="4">
    <location>
        <begin position="1530"/>
        <end position="1788"/>
    </location>
</feature>
<dbReference type="Pfam" id="PF13632">
    <property type="entry name" value="Glyco_trans_2_3"/>
    <property type="match status" value="1"/>
</dbReference>
<dbReference type="InterPro" id="IPR008928">
    <property type="entry name" value="6-hairpin_glycosidase_sf"/>
</dbReference>
<feature type="domain" description="Glycosyl hydrolase 94 supersandwich" evidence="4">
    <location>
        <begin position="2012"/>
        <end position="2281"/>
    </location>
</feature>
<evidence type="ECO:0000313" key="8">
    <source>
        <dbReference type="EMBL" id="MDE8653686.1"/>
    </source>
</evidence>
<reference evidence="8 9" key="1">
    <citation type="submission" date="2023-03" db="EMBL/GenBank/DDBJ databases">
        <title>NovoSphingobium album sp. nov. isolated from polycyclic aromatic hydrocarbons- and heavy-metal polluted soil.</title>
        <authorList>
            <person name="Liu Z."/>
            <person name="Wang K."/>
        </authorList>
    </citation>
    <scope>NUCLEOTIDE SEQUENCE [LARGE SCALE GENOMIC DNA]</scope>
    <source>
        <strain evidence="8 9">H3SJ31-1</strain>
    </source>
</reference>
<comment type="caution">
    <text evidence="8">The sequence shown here is derived from an EMBL/GenBank/DDBJ whole genome shotgun (WGS) entry which is preliminary data.</text>
</comment>
<dbReference type="InterPro" id="IPR019282">
    <property type="entry name" value="Glycoamylase-like_cons_dom"/>
</dbReference>
<proteinExistence type="predicted"/>
<dbReference type="InterPro" id="IPR011013">
    <property type="entry name" value="Gal_mutarotase_sf_dom"/>
</dbReference>
<dbReference type="Gene3D" id="2.60.420.10">
    <property type="entry name" value="Maltose phosphorylase, domain 3"/>
    <property type="match status" value="1"/>
</dbReference>
<dbReference type="InterPro" id="IPR033432">
    <property type="entry name" value="GH94_catalytic"/>
</dbReference>
<evidence type="ECO:0000313" key="9">
    <source>
        <dbReference type="Proteomes" id="UP001216253"/>
    </source>
</evidence>
<dbReference type="Gene3D" id="1.50.10.10">
    <property type="match status" value="1"/>
</dbReference>
<dbReference type="SMART" id="SM01068">
    <property type="entry name" value="CBM_X"/>
    <property type="match status" value="1"/>
</dbReference>
<evidence type="ECO:0000259" key="4">
    <source>
        <dbReference type="Pfam" id="PF06165"/>
    </source>
</evidence>
<dbReference type="Pfam" id="PF10091">
    <property type="entry name" value="Glycoamylase"/>
    <property type="match status" value="1"/>
</dbReference>
<evidence type="ECO:0000256" key="3">
    <source>
        <dbReference type="SAM" id="Phobius"/>
    </source>
</evidence>
<feature type="transmembrane region" description="Helical" evidence="3">
    <location>
        <begin position="743"/>
        <end position="766"/>
    </location>
</feature>
<dbReference type="InterPro" id="IPR052047">
    <property type="entry name" value="GH94_Enzymes"/>
</dbReference>
<evidence type="ECO:0000259" key="5">
    <source>
        <dbReference type="Pfam" id="PF10091"/>
    </source>
</evidence>